<dbReference type="PANTHER" id="PTHR46162:SF40">
    <property type="entry name" value="TRAF-LIKE FAMILY PROTEIN"/>
    <property type="match status" value="1"/>
</dbReference>
<proteinExistence type="predicted"/>
<dbReference type="Gene3D" id="2.60.210.10">
    <property type="entry name" value="Apoptosis, Tumor Necrosis Factor Receptor Associated Protein 2, Chain A"/>
    <property type="match status" value="3"/>
</dbReference>
<feature type="domain" description="MATH" evidence="1">
    <location>
        <begin position="323"/>
        <end position="452"/>
    </location>
</feature>
<dbReference type="PROSITE" id="PS50144">
    <property type="entry name" value="MATH"/>
    <property type="match status" value="3"/>
</dbReference>
<protein>
    <recommendedName>
        <fullName evidence="1">MATH domain-containing protein</fullName>
    </recommendedName>
</protein>
<gene>
    <name evidence="2" type="ORF">RJ639_010262</name>
</gene>
<feature type="domain" description="MATH" evidence="1">
    <location>
        <begin position="169"/>
        <end position="303"/>
    </location>
</feature>
<reference evidence="2" key="1">
    <citation type="submission" date="2022-12" db="EMBL/GenBank/DDBJ databases">
        <title>Draft genome assemblies for two species of Escallonia (Escalloniales).</title>
        <authorList>
            <person name="Chanderbali A."/>
            <person name="Dervinis C."/>
            <person name="Anghel I."/>
            <person name="Soltis D."/>
            <person name="Soltis P."/>
            <person name="Zapata F."/>
        </authorList>
    </citation>
    <scope>NUCLEOTIDE SEQUENCE</scope>
    <source>
        <strain evidence="2">UCBG64.0493</strain>
        <tissue evidence="2">Leaf</tissue>
    </source>
</reference>
<dbReference type="EMBL" id="JAVXUP010001343">
    <property type="protein sequence ID" value="KAK3012863.1"/>
    <property type="molecule type" value="Genomic_DNA"/>
</dbReference>
<dbReference type="SMART" id="SM00061">
    <property type="entry name" value="MATH"/>
    <property type="match status" value="2"/>
</dbReference>
<comment type="caution">
    <text evidence="2">The sequence shown here is derived from an EMBL/GenBank/DDBJ whole genome shotgun (WGS) entry which is preliminary data.</text>
</comment>
<dbReference type="InterPro" id="IPR008974">
    <property type="entry name" value="TRAF-like"/>
</dbReference>
<dbReference type="Proteomes" id="UP001188597">
    <property type="component" value="Unassembled WGS sequence"/>
</dbReference>
<evidence type="ECO:0000313" key="3">
    <source>
        <dbReference type="Proteomes" id="UP001188597"/>
    </source>
</evidence>
<sequence>MGKFTTSTRKDPPAHYSLRLEPLSLFLSSKTNKFDSGVFEAARHNWRLCFYTDSNSRNRGARSIGLGLEIAETGLLRTGWDVVIICKMFVYNKETREYIVFEDTSYPDGRRFHARSEEWVFEQLIPVDTLADPSCEYNDNNSFEFGVEIRLPKYDDKGEKLILTEDLGDNLIQWKIPSLAALDANKENSSDMKEIGGHDWKLSIYPKGDGKVRRQQCLSMFLGLANTDSLPAGRKMYVEYKLRIKNKRGDKDHEKEDTSYPDGRRFHARSEEWVFEQLIPVDTLADPSCEYNDNNSFEFGVEIRLPKYDDKGEKLILTEDPGDNLIQWKIPSLAALDANIENFSDMKEIGGHDWKLSIHPKGDGKVRRQQCLSMFLGLANTDSLPAGRKMYVEYKLRIKNKRGDKDHEKEGHEWLSEKVTKMGFSDFIEVGHIYDDSKGWLFNNGMDIEGEIKIISSCGDLR</sequence>
<evidence type="ECO:0000313" key="2">
    <source>
        <dbReference type="EMBL" id="KAK3012863.1"/>
    </source>
</evidence>
<organism evidence="2 3">
    <name type="scientific">Escallonia herrerae</name>
    <dbReference type="NCBI Taxonomy" id="1293975"/>
    <lineage>
        <taxon>Eukaryota</taxon>
        <taxon>Viridiplantae</taxon>
        <taxon>Streptophyta</taxon>
        <taxon>Embryophyta</taxon>
        <taxon>Tracheophyta</taxon>
        <taxon>Spermatophyta</taxon>
        <taxon>Magnoliopsida</taxon>
        <taxon>eudicotyledons</taxon>
        <taxon>Gunneridae</taxon>
        <taxon>Pentapetalae</taxon>
        <taxon>asterids</taxon>
        <taxon>campanulids</taxon>
        <taxon>Escalloniales</taxon>
        <taxon>Escalloniaceae</taxon>
        <taxon>Escallonia</taxon>
    </lineage>
</organism>
<keyword evidence="3" id="KW-1185">Reference proteome</keyword>
<name>A0AA88VRR2_9ASTE</name>
<dbReference type="PANTHER" id="PTHR46162">
    <property type="entry name" value="TRAF-LIKE FAMILY PROTEIN"/>
    <property type="match status" value="1"/>
</dbReference>
<feature type="domain" description="MATH" evidence="1">
    <location>
        <begin position="13"/>
        <end position="149"/>
    </location>
</feature>
<evidence type="ECO:0000259" key="1">
    <source>
        <dbReference type="PROSITE" id="PS50144"/>
    </source>
</evidence>
<dbReference type="SUPFAM" id="SSF49599">
    <property type="entry name" value="TRAF domain-like"/>
    <property type="match status" value="3"/>
</dbReference>
<dbReference type="AlphaFoldDB" id="A0AA88VRR2"/>
<accession>A0AA88VRR2</accession>
<dbReference type="InterPro" id="IPR002083">
    <property type="entry name" value="MATH/TRAF_dom"/>
</dbReference>
<dbReference type="CDD" id="cd00121">
    <property type="entry name" value="MATH"/>
    <property type="match status" value="2"/>
</dbReference>
<dbReference type="Pfam" id="PF22486">
    <property type="entry name" value="MATH_2"/>
    <property type="match status" value="3"/>
</dbReference>